<protein>
    <submittedName>
        <fullName evidence="4">Nicotinamidase-related amidase</fullName>
    </submittedName>
</protein>
<dbReference type="InterPro" id="IPR000868">
    <property type="entry name" value="Isochorismatase-like_dom"/>
</dbReference>
<evidence type="ECO:0000256" key="2">
    <source>
        <dbReference type="ARBA" id="ARBA00022801"/>
    </source>
</evidence>
<evidence type="ECO:0000313" key="5">
    <source>
        <dbReference type="Proteomes" id="UP000823201"/>
    </source>
</evidence>
<dbReference type="Proteomes" id="UP000823201">
    <property type="component" value="Unassembled WGS sequence"/>
</dbReference>
<gene>
    <name evidence="4" type="ORF">JOC27_001318</name>
</gene>
<evidence type="ECO:0000256" key="1">
    <source>
        <dbReference type="ARBA" id="ARBA00006336"/>
    </source>
</evidence>
<dbReference type="CDD" id="cd00431">
    <property type="entry name" value="cysteine_hydrolases"/>
    <property type="match status" value="1"/>
</dbReference>
<dbReference type="SUPFAM" id="SSF52499">
    <property type="entry name" value="Isochorismatase-like hydrolases"/>
    <property type="match status" value="1"/>
</dbReference>
<keyword evidence="2" id="KW-0378">Hydrolase</keyword>
<proteinExistence type="inferred from homology"/>
<feature type="domain" description="Isochorismatase-like" evidence="3">
    <location>
        <begin position="7"/>
        <end position="177"/>
    </location>
</feature>
<dbReference type="EMBL" id="JAFBEV010000009">
    <property type="protein sequence ID" value="MBM7657868.1"/>
    <property type="molecule type" value="Genomic_DNA"/>
</dbReference>
<evidence type="ECO:0000313" key="4">
    <source>
        <dbReference type="EMBL" id="MBM7657868.1"/>
    </source>
</evidence>
<sequence length="190" mass="21311">MAEEKEALLVIDMSNDFVADKGGLTAGKAAQQIVPYLCDLVDQFHNEGKLIIFCMDAHETNDPHFKLWPPHNIKGSWGAELWGPLGEWYKQHHSEPNVLFLPKPEYDAFIGTNLDQILRVHHVTAVHLTGVCTDICDFLTAYGAYSRGYRTIAHATGMATFTGQHELFLKQMAAIFKTEIVHSDDGRISE</sequence>
<organism evidence="4 5">
    <name type="scientific">Sporolactobacillus spathodeae</name>
    <dbReference type="NCBI Taxonomy" id="1465502"/>
    <lineage>
        <taxon>Bacteria</taxon>
        <taxon>Bacillati</taxon>
        <taxon>Bacillota</taxon>
        <taxon>Bacilli</taxon>
        <taxon>Bacillales</taxon>
        <taxon>Sporolactobacillaceae</taxon>
        <taxon>Sporolactobacillus</taxon>
    </lineage>
</organism>
<dbReference type="InterPro" id="IPR036380">
    <property type="entry name" value="Isochorismatase-like_sf"/>
</dbReference>
<dbReference type="RefSeq" id="WP_205006181.1">
    <property type="nucleotide sequence ID" value="NZ_CBCRXA010000009.1"/>
</dbReference>
<reference evidence="4 5" key="1">
    <citation type="submission" date="2021-01" db="EMBL/GenBank/DDBJ databases">
        <title>Genomic Encyclopedia of Type Strains, Phase IV (KMG-IV): sequencing the most valuable type-strain genomes for metagenomic binning, comparative biology and taxonomic classification.</title>
        <authorList>
            <person name="Goeker M."/>
        </authorList>
    </citation>
    <scope>NUCLEOTIDE SEQUENCE [LARGE SCALE GENOMIC DNA]</scope>
    <source>
        <strain evidence="4 5">DSM 100968</strain>
    </source>
</reference>
<dbReference type="PANTHER" id="PTHR43540">
    <property type="entry name" value="PEROXYUREIDOACRYLATE/UREIDOACRYLATE AMIDOHYDROLASE-RELATED"/>
    <property type="match status" value="1"/>
</dbReference>
<keyword evidence="5" id="KW-1185">Reference proteome</keyword>
<comment type="similarity">
    <text evidence="1">Belongs to the isochorismatase family.</text>
</comment>
<dbReference type="Gene3D" id="3.40.50.850">
    <property type="entry name" value="Isochorismatase-like"/>
    <property type="match status" value="1"/>
</dbReference>
<dbReference type="Pfam" id="PF00857">
    <property type="entry name" value="Isochorismatase"/>
    <property type="match status" value="1"/>
</dbReference>
<evidence type="ECO:0000259" key="3">
    <source>
        <dbReference type="Pfam" id="PF00857"/>
    </source>
</evidence>
<accession>A0ABS2Q7Z1</accession>
<name>A0ABS2Q7Z1_9BACL</name>
<dbReference type="PANTHER" id="PTHR43540:SF10">
    <property type="entry name" value="ISOCHORISMATASE"/>
    <property type="match status" value="1"/>
</dbReference>
<dbReference type="InterPro" id="IPR050272">
    <property type="entry name" value="Isochorismatase-like_hydrls"/>
</dbReference>
<comment type="caution">
    <text evidence="4">The sequence shown here is derived from an EMBL/GenBank/DDBJ whole genome shotgun (WGS) entry which is preliminary data.</text>
</comment>